<protein>
    <submittedName>
        <fullName evidence="7">Uncharacterized protein</fullName>
    </submittedName>
</protein>
<proteinExistence type="inferred from homology"/>
<evidence type="ECO:0000256" key="5">
    <source>
        <dbReference type="SAM" id="MobiDB-lite"/>
    </source>
</evidence>
<sequence length="380" mass="41045">MAQNSTGHGIEDIYRGVISDVILQVREAFLDENVDVDVLQQLKTTWENKLKASGATAAANRPTNVAGPSAAPTTTNASVASAQIQKQSDNSNMNIMRQSDIQHSVGNGMTTQNIQNIQYLQNTGLMDPSQLLGNSGGIQFPPGFRVVSTVANANLAQYGALMQGMQAGSQNIVVIPTAGGQQVPMNLSALAAQTSGGQLIQAMRPTPQQLIAMKSEPNVRNIKQLDGAGGVLLDESEDAKISYSPVQASSSRAKELASTSKPESKPSKGKILQLDGGPGMTDSSSEDEMDEEEDPLHRYARLEDDKLDGDIVEEDPLNSDDDQSDDEDLETLFDAENVVVCQFEKVHRARSKWKFTLKDGIMHIDGKDYCFQKCSGEAEW</sequence>
<feature type="compositionally biased region" description="Acidic residues" evidence="5">
    <location>
        <begin position="305"/>
        <end position="327"/>
    </location>
</feature>
<dbReference type="SUPFAM" id="SSF47396">
    <property type="entry name" value="Transcription factor IIA (TFIIA), alpha-helical domain"/>
    <property type="match status" value="1"/>
</dbReference>
<keyword evidence="3" id="KW-0804">Transcription</keyword>
<comment type="similarity">
    <text evidence="2">Belongs to the TFIIA subunit 1 family.</text>
</comment>
<dbReference type="SUPFAM" id="SSF50784">
    <property type="entry name" value="Transcription factor IIA (TFIIA), beta-barrel domain"/>
    <property type="match status" value="1"/>
</dbReference>
<dbReference type="InterPro" id="IPR009088">
    <property type="entry name" value="TFIIA_b-brl"/>
</dbReference>
<feature type="region of interest" description="Disordered" evidence="5">
    <location>
        <begin position="52"/>
        <end position="92"/>
    </location>
</feature>
<dbReference type="Gene3D" id="1.10.287.100">
    <property type="match status" value="1"/>
</dbReference>
<evidence type="ECO:0000256" key="2">
    <source>
        <dbReference type="ARBA" id="ARBA00010059"/>
    </source>
</evidence>
<dbReference type="Proteomes" id="UP000887574">
    <property type="component" value="Unplaced"/>
</dbReference>
<dbReference type="Gene3D" id="2.30.18.10">
    <property type="entry name" value="Transcription factor IIA (TFIIA), beta-barrel domain"/>
    <property type="match status" value="1"/>
</dbReference>
<feature type="compositionally biased region" description="Polar residues" evidence="5">
    <location>
        <begin position="71"/>
        <end position="92"/>
    </location>
</feature>
<dbReference type="PANTHER" id="PTHR12694:SF8">
    <property type="entry name" value="TRANSCRIPTION INITIATION FACTOR IIA SUBUNIT 1"/>
    <property type="match status" value="1"/>
</dbReference>
<feature type="compositionally biased region" description="Polar residues" evidence="5">
    <location>
        <begin position="244"/>
        <end position="261"/>
    </location>
</feature>
<dbReference type="WBParaSite" id="jg16478">
    <property type="protein sequence ID" value="jg16478"/>
    <property type="gene ID" value="jg16478"/>
</dbReference>
<dbReference type="GO" id="GO:0005672">
    <property type="term" value="C:transcription factor TFIIA complex"/>
    <property type="evidence" value="ECO:0007669"/>
    <property type="project" value="InterPro"/>
</dbReference>
<keyword evidence="4" id="KW-0539">Nucleus</keyword>
<evidence type="ECO:0000256" key="4">
    <source>
        <dbReference type="ARBA" id="ARBA00023242"/>
    </source>
</evidence>
<dbReference type="SMART" id="SM01371">
    <property type="entry name" value="TFIIA"/>
    <property type="match status" value="1"/>
</dbReference>
<evidence type="ECO:0000313" key="6">
    <source>
        <dbReference type="Proteomes" id="UP000887574"/>
    </source>
</evidence>
<feature type="compositionally biased region" description="Basic and acidic residues" evidence="5">
    <location>
        <begin position="295"/>
        <end position="304"/>
    </location>
</feature>
<organism evidence="6 7">
    <name type="scientific">Ditylenchus dipsaci</name>
    <dbReference type="NCBI Taxonomy" id="166011"/>
    <lineage>
        <taxon>Eukaryota</taxon>
        <taxon>Metazoa</taxon>
        <taxon>Ecdysozoa</taxon>
        <taxon>Nematoda</taxon>
        <taxon>Chromadorea</taxon>
        <taxon>Rhabditida</taxon>
        <taxon>Tylenchina</taxon>
        <taxon>Tylenchomorpha</taxon>
        <taxon>Sphaerularioidea</taxon>
        <taxon>Anguinidae</taxon>
        <taxon>Anguininae</taxon>
        <taxon>Ditylenchus</taxon>
    </lineage>
</organism>
<evidence type="ECO:0000256" key="1">
    <source>
        <dbReference type="ARBA" id="ARBA00004123"/>
    </source>
</evidence>
<reference evidence="7" key="1">
    <citation type="submission" date="2022-11" db="UniProtKB">
        <authorList>
            <consortium name="WormBaseParasite"/>
        </authorList>
    </citation>
    <scope>IDENTIFICATION</scope>
</reference>
<evidence type="ECO:0000256" key="3">
    <source>
        <dbReference type="ARBA" id="ARBA00023163"/>
    </source>
</evidence>
<dbReference type="Pfam" id="PF03153">
    <property type="entry name" value="TFIIA"/>
    <property type="match status" value="2"/>
</dbReference>
<dbReference type="AlphaFoldDB" id="A0A915D865"/>
<keyword evidence="6" id="KW-1185">Reference proteome</keyword>
<dbReference type="GO" id="GO:0006367">
    <property type="term" value="P:transcription initiation at RNA polymerase II promoter"/>
    <property type="evidence" value="ECO:0007669"/>
    <property type="project" value="InterPro"/>
</dbReference>
<dbReference type="CDD" id="cd07976">
    <property type="entry name" value="TFIIA_alpha_beta_like"/>
    <property type="match status" value="1"/>
</dbReference>
<accession>A0A915D865</accession>
<name>A0A915D865_9BILA</name>
<feature type="compositionally biased region" description="Acidic residues" evidence="5">
    <location>
        <begin position="284"/>
        <end position="294"/>
    </location>
</feature>
<dbReference type="InterPro" id="IPR004855">
    <property type="entry name" value="TFIIA_asu/bsu"/>
</dbReference>
<evidence type="ECO:0000313" key="7">
    <source>
        <dbReference type="WBParaSite" id="jg16478"/>
    </source>
</evidence>
<dbReference type="PANTHER" id="PTHR12694">
    <property type="entry name" value="TRANSCRIPTION INITIATION FACTOR IIA SUBUNIT 1"/>
    <property type="match status" value="1"/>
</dbReference>
<feature type="region of interest" description="Disordered" evidence="5">
    <location>
        <begin position="242"/>
        <end position="327"/>
    </location>
</feature>
<dbReference type="FunFam" id="2.30.18.10:FF:000008">
    <property type="entry name" value="Transcription factor TFIIA complex large subunit"/>
    <property type="match status" value="1"/>
</dbReference>
<comment type="subcellular location">
    <subcellularLocation>
        <location evidence="1">Nucleus</location>
    </subcellularLocation>
</comment>